<dbReference type="RefSeq" id="WP_117322830.1">
    <property type="nucleotide sequence ID" value="NZ_QVTD01000006.1"/>
</dbReference>
<feature type="domain" description="6-phosphogluconate dehydrogenase NADP-binding" evidence="5">
    <location>
        <begin position="8"/>
        <end position="167"/>
    </location>
</feature>
<comment type="caution">
    <text evidence="7">The sequence shown here is derived from an EMBL/GenBank/DDBJ whole genome shotgun (WGS) entry which is preliminary data.</text>
</comment>
<sequence>MLNKDNASIGFIGAGVMGRSMAGHLLKAGFKLTVYTRTKEKARYLLDTGASWADSPKDLALKANVIISIVGYPDDVEAIYLGEDGIINSGKKGTYLIDMTTSTPTLAQKISASAEKRGMHAIDAPVSGGDIGAKEARLSIMAGGKEEDFEAVKTLFDIMGSNIVYQGPAGSGQHTKMCNQIAIASNMIGVTEAMVYAKKSGLNPDKVLQTISSGAAASWSLSNLAPRMIKGDFEPGFYIKHFLKDMAIALEEAKELGMETPGLSLAKSLYEQLAEAGEEQSGTQALYKYWESDRV</sequence>
<dbReference type="EMBL" id="QVTD01000006">
    <property type="protein sequence ID" value="RFU63464.1"/>
    <property type="molecule type" value="Genomic_DNA"/>
</dbReference>
<dbReference type="Gene3D" id="1.10.1040.10">
    <property type="entry name" value="N-(1-d-carboxylethyl)-l-norvaline Dehydrogenase, domain 2"/>
    <property type="match status" value="1"/>
</dbReference>
<dbReference type="PIRSF" id="PIRSF000103">
    <property type="entry name" value="HIBADH"/>
    <property type="match status" value="1"/>
</dbReference>
<organism evidence="7 8">
    <name type="scientific">Peribacillus glennii</name>
    <dbReference type="NCBI Taxonomy" id="2303991"/>
    <lineage>
        <taxon>Bacteria</taxon>
        <taxon>Bacillati</taxon>
        <taxon>Bacillota</taxon>
        <taxon>Bacilli</taxon>
        <taxon>Bacillales</taxon>
        <taxon>Bacillaceae</taxon>
        <taxon>Peribacillus</taxon>
    </lineage>
</organism>
<dbReference type="Pfam" id="PF14833">
    <property type="entry name" value="NAD_binding_11"/>
    <property type="match status" value="1"/>
</dbReference>
<proteinExistence type="inferred from homology"/>
<dbReference type="InterPro" id="IPR029154">
    <property type="entry name" value="HIBADH-like_NADP-bd"/>
</dbReference>
<dbReference type="Gene3D" id="3.40.50.720">
    <property type="entry name" value="NAD(P)-binding Rossmann-like Domain"/>
    <property type="match status" value="1"/>
</dbReference>
<dbReference type="OrthoDB" id="9786703at2"/>
<keyword evidence="3" id="KW-0520">NAD</keyword>
<dbReference type="PANTHER" id="PTHR43060">
    <property type="entry name" value="3-HYDROXYISOBUTYRATE DEHYDROGENASE-LIKE 1, MITOCHONDRIAL-RELATED"/>
    <property type="match status" value="1"/>
</dbReference>
<dbReference type="SUPFAM" id="SSF51735">
    <property type="entry name" value="NAD(P)-binding Rossmann-fold domains"/>
    <property type="match status" value="1"/>
</dbReference>
<gene>
    <name evidence="7" type="ORF">D0466_12085</name>
</gene>
<keyword evidence="2" id="KW-0560">Oxidoreductase</keyword>
<keyword evidence="8" id="KW-1185">Reference proteome</keyword>
<accession>A0A372LC39</accession>
<feature type="domain" description="3-hydroxyisobutyrate dehydrogenase-like NAD-binding" evidence="6">
    <location>
        <begin position="170"/>
        <end position="289"/>
    </location>
</feature>
<evidence type="ECO:0000313" key="8">
    <source>
        <dbReference type="Proteomes" id="UP000262939"/>
    </source>
</evidence>
<dbReference type="InterPro" id="IPR015815">
    <property type="entry name" value="HIBADH-related"/>
</dbReference>
<reference evidence="7 8" key="1">
    <citation type="submission" date="2018-08" db="EMBL/GenBank/DDBJ databases">
        <title>Bacillus chawlae sp. nov., Bacillus glennii sp. nov., and Bacillus saganii sp. nov. Isolated from the Vehicle Assembly Building at Kennedy Space Center where the Viking Spacecraft were Assembled.</title>
        <authorList>
            <person name="Seuylemezian A."/>
            <person name="Vaishampayan P."/>
        </authorList>
    </citation>
    <scope>NUCLEOTIDE SEQUENCE [LARGE SCALE GENOMIC DNA]</scope>
    <source>
        <strain evidence="7 8">V44-8</strain>
    </source>
</reference>
<evidence type="ECO:0000256" key="4">
    <source>
        <dbReference type="PIRSR" id="PIRSR000103-1"/>
    </source>
</evidence>
<dbReference type="PANTHER" id="PTHR43060:SF15">
    <property type="entry name" value="3-HYDROXYISOBUTYRATE DEHYDROGENASE-LIKE 1, MITOCHONDRIAL-RELATED"/>
    <property type="match status" value="1"/>
</dbReference>
<evidence type="ECO:0000256" key="1">
    <source>
        <dbReference type="ARBA" id="ARBA00009080"/>
    </source>
</evidence>
<dbReference type="GO" id="GO:0051287">
    <property type="term" value="F:NAD binding"/>
    <property type="evidence" value="ECO:0007669"/>
    <property type="project" value="InterPro"/>
</dbReference>
<comment type="similarity">
    <text evidence="1">Belongs to the HIBADH-related family.</text>
</comment>
<dbReference type="InterPro" id="IPR036291">
    <property type="entry name" value="NAD(P)-bd_dom_sf"/>
</dbReference>
<evidence type="ECO:0000313" key="7">
    <source>
        <dbReference type="EMBL" id="RFU63464.1"/>
    </source>
</evidence>
<evidence type="ECO:0000256" key="3">
    <source>
        <dbReference type="ARBA" id="ARBA00023027"/>
    </source>
</evidence>
<dbReference type="InterPro" id="IPR008927">
    <property type="entry name" value="6-PGluconate_DH-like_C_sf"/>
</dbReference>
<dbReference type="InterPro" id="IPR013328">
    <property type="entry name" value="6PGD_dom2"/>
</dbReference>
<dbReference type="SUPFAM" id="SSF48179">
    <property type="entry name" value="6-phosphogluconate dehydrogenase C-terminal domain-like"/>
    <property type="match status" value="1"/>
</dbReference>
<dbReference type="Proteomes" id="UP000262939">
    <property type="component" value="Unassembled WGS sequence"/>
</dbReference>
<name>A0A372LC39_9BACI</name>
<dbReference type="GO" id="GO:0016491">
    <property type="term" value="F:oxidoreductase activity"/>
    <property type="evidence" value="ECO:0007669"/>
    <property type="project" value="UniProtKB-KW"/>
</dbReference>
<protein>
    <submittedName>
        <fullName evidence="7">NAD(P)-dependent oxidoreductase</fullName>
    </submittedName>
</protein>
<feature type="active site" evidence="4">
    <location>
        <position position="176"/>
    </location>
</feature>
<dbReference type="AlphaFoldDB" id="A0A372LC39"/>
<evidence type="ECO:0000259" key="5">
    <source>
        <dbReference type="Pfam" id="PF03446"/>
    </source>
</evidence>
<dbReference type="Pfam" id="PF03446">
    <property type="entry name" value="NAD_binding_2"/>
    <property type="match status" value="1"/>
</dbReference>
<dbReference type="GO" id="GO:0050661">
    <property type="term" value="F:NADP binding"/>
    <property type="evidence" value="ECO:0007669"/>
    <property type="project" value="InterPro"/>
</dbReference>
<dbReference type="InterPro" id="IPR006115">
    <property type="entry name" value="6PGDH_NADP-bd"/>
</dbReference>
<evidence type="ECO:0000256" key="2">
    <source>
        <dbReference type="ARBA" id="ARBA00023002"/>
    </source>
</evidence>
<evidence type="ECO:0000259" key="6">
    <source>
        <dbReference type="Pfam" id="PF14833"/>
    </source>
</evidence>